<proteinExistence type="predicted"/>
<keyword evidence="2" id="KW-1185">Reference proteome</keyword>
<gene>
    <name evidence="1" type="ORF">LTR37_014433</name>
</gene>
<name>A0ACC3MV48_9PEZI</name>
<dbReference type="EMBL" id="JAUTXU010000151">
    <property type="protein sequence ID" value="KAK3703443.1"/>
    <property type="molecule type" value="Genomic_DNA"/>
</dbReference>
<protein>
    <submittedName>
        <fullName evidence="1">Uncharacterized protein</fullName>
    </submittedName>
</protein>
<dbReference type="Proteomes" id="UP001281147">
    <property type="component" value="Unassembled WGS sequence"/>
</dbReference>
<accession>A0ACC3MV48</accession>
<organism evidence="1 2">
    <name type="scientific">Vermiconidia calcicola</name>
    <dbReference type="NCBI Taxonomy" id="1690605"/>
    <lineage>
        <taxon>Eukaryota</taxon>
        <taxon>Fungi</taxon>
        <taxon>Dikarya</taxon>
        <taxon>Ascomycota</taxon>
        <taxon>Pezizomycotina</taxon>
        <taxon>Dothideomycetes</taxon>
        <taxon>Dothideomycetidae</taxon>
        <taxon>Mycosphaerellales</taxon>
        <taxon>Extremaceae</taxon>
        <taxon>Vermiconidia</taxon>
    </lineage>
</organism>
<evidence type="ECO:0000313" key="1">
    <source>
        <dbReference type="EMBL" id="KAK3703443.1"/>
    </source>
</evidence>
<comment type="caution">
    <text evidence="1">The sequence shown here is derived from an EMBL/GenBank/DDBJ whole genome shotgun (WGS) entry which is preliminary data.</text>
</comment>
<reference evidence="1" key="1">
    <citation type="submission" date="2023-07" db="EMBL/GenBank/DDBJ databases">
        <title>Black Yeasts Isolated from many extreme environments.</title>
        <authorList>
            <person name="Coleine C."/>
            <person name="Stajich J.E."/>
            <person name="Selbmann L."/>
        </authorList>
    </citation>
    <scope>NUCLEOTIDE SEQUENCE</scope>
    <source>
        <strain evidence="1">CCFEE 5714</strain>
    </source>
</reference>
<sequence>MISRSPKSLSPDARRELDAFADAPPSKRRKLQSSEDNEDNTSFTTRKAATRRKTACQSCRLRKVKCDAVRPVCAICRASDAVCEYTDPLPEKLTLDSATELLCGKLDQLQKGLNSLQNATNRSRGSGIYGSHDGGEPDRPRQSSHIYIAEPSKDFLQIPAHRTTSDTVLNWEVFESGWTPMALVGVLFTPTQGETAHDVDLDNGSFAISGGLMPPDEEQIPVLVDKFLQNVHTKNPVLDVEQLVKQARRIANRGLGWDGWSCLVLLACALGTIAKPFDAAVTYTTNPTLETGPIIQWKTDAPTTPRELQQAEAYFALACRRMGSLKYSILGSQCFFFAGVYLMYTLRPLLSWQYFTQASNMYQLYIKTAHGLAADISQLGQIPIHHSDVLDSKRRRLEESMYWSCFKSESEFRVELPLPQTEISNYTHPQMFPSPPSPAGLERSDSQAMPNLVKTLSNDSALGRMPGSIVMDTDGDEDSELRQHAKKLCNEEESWYYYLTEIALRRIGNRIINTFFSQSRVAWLDIRPLLGIALEFDTQVSAWSAHLPAAMQHWETNYTIRAPALDWFPDGNGNPVSRELSWATDNRLLEMRSWLYQPFLYYFIHRQAPLKASRGSNNNSHGTPYHVPSCDEFISAVCNEDSELNVEDSTALYHFITSGIECNTKILDVRSLRHRHHGLWYDLRSLMTAGLILLAIVKSGHETWIPGGIQGLWGFSTHAHPCRDPIEGKLGHVLAEFEFWSEESPDFMRHKDVLEEVTRMVQRAWFERRNV</sequence>
<evidence type="ECO:0000313" key="2">
    <source>
        <dbReference type="Proteomes" id="UP001281147"/>
    </source>
</evidence>